<dbReference type="SMART" id="SM00478">
    <property type="entry name" value="ENDO3c"/>
    <property type="match status" value="1"/>
</dbReference>
<dbReference type="Gene3D" id="1.10.1670.10">
    <property type="entry name" value="Helix-hairpin-Helix base-excision DNA repair enzymes (C-terminal)"/>
    <property type="match status" value="1"/>
</dbReference>
<protein>
    <submittedName>
        <fullName evidence="13">Putative endoIII-related endonuclease</fullName>
    </submittedName>
</protein>
<dbReference type="Pfam" id="PF00730">
    <property type="entry name" value="HhH-GPD"/>
    <property type="match status" value="1"/>
</dbReference>
<dbReference type="GO" id="GO:0006284">
    <property type="term" value="P:base-excision repair"/>
    <property type="evidence" value="ECO:0007669"/>
    <property type="project" value="InterPro"/>
</dbReference>
<dbReference type="Gene3D" id="1.10.340.30">
    <property type="entry name" value="Hypothetical protein, domain 2"/>
    <property type="match status" value="1"/>
</dbReference>
<keyword evidence="8" id="KW-0411">Iron-sulfur</keyword>
<keyword evidence="13" id="KW-0255">Endonuclease</keyword>
<evidence type="ECO:0000259" key="12">
    <source>
        <dbReference type="SMART" id="SM00478"/>
    </source>
</evidence>
<evidence type="ECO:0000256" key="11">
    <source>
        <dbReference type="SAM" id="MobiDB-lite"/>
    </source>
</evidence>
<evidence type="ECO:0000256" key="5">
    <source>
        <dbReference type="ARBA" id="ARBA00022763"/>
    </source>
</evidence>
<keyword evidence="7" id="KW-0408">Iron</keyword>
<evidence type="ECO:0000313" key="13">
    <source>
        <dbReference type="EMBL" id="AFZ67958.1"/>
    </source>
</evidence>
<keyword evidence="3" id="KW-0004">4Fe-4S</keyword>
<dbReference type="InterPro" id="IPR011257">
    <property type="entry name" value="DNA_glycosylase"/>
</dbReference>
<dbReference type="SMART" id="SM00525">
    <property type="entry name" value="FES"/>
    <property type="match status" value="1"/>
</dbReference>
<evidence type="ECO:0000256" key="8">
    <source>
        <dbReference type="ARBA" id="ARBA00023014"/>
    </source>
</evidence>
<dbReference type="PANTHER" id="PTHR10359:SF19">
    <property type="entry name" value="DNA REPAIR GLYCOSYLASE MJ1434-RELATED"/>
    <property type="match status" value="1"/>
</dbReference>
<evidence type="ECO:0000256" key="10">
    <source>
        <dbReference type="ARBA" id="ARBA00023295"/>
    </source>
</evidence>
<dbReference type="PATRIC" id="fig|937777.3.peg.2495"/>
<keyword evidence="9" id="KW-0234">DNA repair</keyword>
<dbReference type="RefSeq" id="WP_015236260.1">
    <property type="nucleotide sequence ID" value="NC_019793.1"/>
</dbReference>
<dbReference type="InterPro" id="IPR003651">
    <property type="entry name" value="Endonuclease3_FeS-loop_motif"/>
</dbReference>
<dbReference type="PANTHER" id="PTHR10359">
    <property type="entry name" value="A/G-SPECIFIC ADENINE GLYCOSYLASE/ENDONUCLEASE III"/>
    <property type="match status" value="1"/>
</dbReference>
<keyword evidence="13" id="KW-0540">Nuclease</keyword>
<dbReference type="CDD" id="cd00056">
    <property type="entry name" value="ENDO3c"/>
    <property type="match status" value="1"/>
</dbReference>
<evidence type="ECO:0000256" key="2">
    <source>
        <dbReference type="ARBA" id="ARBA00008343"/>
    </source>
</evidence>
<dbReference type="KEGG" id="dpd:Deipe_2487"/>
<reference evidence="14" key="1">
    <citation type="submission" date="2012-03" db="EMBL/GenBank/DDBJ databases">
        <title>Complete sequence of chromosome of Deinococcus peraridilitoris DSM 19664.</title>
        <authorList>
            <person name="Lucas S."/>
            <person name="Copeland A."/>
            <person name="Lapidus A."/>
            <person name="Glavina del Rio T."/>
            <person name="Dalin E."/>
            <person name="Tice H."/>
            <person name="Bruce D."/>
            <person name="Goodwin L."/>
            <person name="Pitluck S."/>
            <person name="Peters L."/>
            <person name="Mikhailova N."/>
            <person name="Lu M."/>
            <person name="Kyrpides N."/>
            <person name="Mavromatis K."/>
            <person name="Ivanova N."/>
            <person name="Brettin T."/>
            <person name="Detter J.C."/>
            <person name="Han C."/>
            <person name="Larimer F."/>
            <person name="Land M."/>
            <person name="Hauser L."/>
            <person name="Markowitz V."/>
            <person name="Cheng J.-F."/>
            <person name="Hugenholtz P."/>
            <person name="Woyke T."/>
            <person name="Wu D."/>
            <person name="Pukall R."/>
            <person name="Steenblock K."/>
            <person name="Brambilla E."/>
            <person name="Klenk H.-P."/>
            <person name="Eisen J.A."/>
        </authorList>
    </citation>
    <scope>NUCLEOTIDE SEQUENCE [LARGE SCALE GENOMIC DNA]</scope>
    <source>
        <strain evidence="14">DSM 19664 / LMG 22246 / CIP 109416 / KR-200</strain>
    </source>
</reference>
<comment type="similarity">
    <text evidence="2">Belongs to the Nth/MutY family.</text>
</comment>
<dbReference type="GO" id="GO:0004519">
    <property type="term" value="F:endonuclease activity"/>
    <property type="evidence" value="ECO:0007669"/>
    <property type="project" value="UniProtKB-KW"/>
</dbReference>
<evidence type="ECO:0000256" key="9">
    <source>
        <dbReference type="ARBA" id="ARBA00023204"/>
    </source>
</evidence>
<dbReference type="GO" id="GO:0016798">
    <property type="term" value="F:hydrolase activity, acting on glycosyl bonds"/>
    <property type="evidence" value="ECO:0007669"/>
    <property type="project" value="UniProtKB-KW"/>
</dbReference>
<dbReference type="InterPro" id="IPR004035">
    <property type="entry name" value="Endouclease-III_FeS-bd_BS"/>
</dbReference>
<dbReference type="HOGENOM" id="CLU_012862_3_4_0"/>
<comment type="cofactor">
    <cofactor evidence="1">
        <name>[4Fe-4S] cluster</name>
        <dbReference type="ChEBI" id="CHEBI:49883"/>
    </cofactor>
</comment>
<dbReference type="STRING" id="937777.Deipe_2487"/>
<dbReference type="GO" id="GO:0046872">
    <property type="term" value="F:metal ion binding"/>
    <property type="evidence" value="ECO:0007669"/>
    <property type="project" value="UniProtKB-KW"/>
</dbReference>
<dbReference type="AlphaFoldDB" id="L0A233"/>
<evidence type="ECO:0000256" key="4">
    <source>
        <dbReference type="ARBA" id="ARBA00022723"/>
    </source>
</evidence>
<organism evidence="13 14">
    <name type="scientific">Deinococcus peraridilitoris (strain DSM 19664 / LMG 22246 / CIP 109416 / KR-200)</name>
    <dbReference type="NCBI Taxonomy" id="937777"/>
    <lineage>
        <taxon>Bacteria</taxon>
        <taxon>Thermotogati</taxon>
        <taxon>Deinococcota</taxon>
        <taxon>Deinococci</taxon>
        <taxon>Deinococcales</taxon>
        <taxon>Deinococcaceae</taxon>
        <taxon>Deinococcus</taxon>
    </lineage>
</organism>
<dbReference type="Proteomes" id="UP000010467">
    <property type="component" value="Chromosome"/>
</dbReference>
<accession>L0A233</accession>
<sequence length="263" mass="30113">MPRADRQKPEQAPARSRQDAQSPMDARQAPGARTFNFSGLDQKALEVHRRLLEAYGERAHEARREPMHELISTILSQRTNWRNEDLAYRRMMERFVSWEGVEQADVTALAEAISPSNFAEVKAPNIQRTLRAIREARGEYNIDFLADLPVEEGLRWLLALPGVGLKTATLVLLFCFRKSVLPVDTHVHRVSQRVGLIGPKVMHEAAHRLLLALLPPEPALLYNFHLNLLTHGQKICTFSRPRCSKCVLREVCDYYHDPTTEKY</sequence>
<evidence type="ECO:0000256" key="7">
    <source>
        <dbReference type="ARBA" id="ARBA00023004"/>
    </source>
</evidence>
<feature type="region of interest" description="Disordered" evidence="11">
    <location>
        <begin position="1"/>
        <end position="32"/>
    </location>
</feature>
<dbReference type="PROSITE" id="PS00764">
    <property type="entry name" value="ENDONUCLEASE_III_1"/>
    <property type="match status" value="1"/>
</dbReference>
<feature type="domain" description="HhH-GPD" evidence="12">
    <location>
        <begin position="75"/>
        <end position="234"/>
    </location>
</feature>
<keyword evidence="14" id="KW-1185">Reference proteome</keyword>
<dbReference type="InterPro" id="IPR023170">
    <property type="entry name" value="HhH_base_excis_C"/>
</dbReference>
<evidence type="ECO:0000313" key="14">
    <source>
        <dbReference type="Proteomes" id="UP000010467"/>
    </source>
</evidence>
<name>L0A233_DEIPD</name>
<dbReference type="SUPFAM" id="SSF48150">
    <property type="entry name" value="DNA-glycosylase"/>
    <property type="match status" value="1"/>
</dbReference>
<keyword evidence="5" id="KW-0227">DNA damage</keyword>
<evidence type="ECO:0000256" key="3">
    <source>
        <dbReference type="ARBA" id="ARBA00022485"/>
    </source>
</evidence>
<dbReference type="InterPro" id="IPR003265">
    <property type="entry name" value="HhH-GPD_domain"/>
</dbReference>
<keyword evidence="10" id="KW-0326">Glycosidase</keyword>
<keyword evidence="4" id="KW-0479">Metal-binding</keyword>
<dbReference type="GO" id="GO:0051539">
    <property type="term" value="F:4 iron, 4 sulfur cluster binding"/>
    <property type="evidence" value="ECO:0007669"/>
    <property type="project" value="UniProtKB-KW"/>
</dbReference>
<dbReference type="GO" id="GO:0140097">
    <property type="term" value="F:catalytic activity, acting on DNA"/>
    <property type="evidence" value="ECO:0007669"/>
    <property type="project" value="UniProtKB-ARBA"/>
</dbReference>
<dbReference type="eggNOG" id="COG0177">
    <property type="taxonomic scope" value="Bacteria"/>
</dbReference>
<keyword evidence="6" id="KW-0378">Hydrolase</keyword>
<evidence type="ECO:0000256" key="1">
    <source>
        <dbReference type="ARBA" id="ARBA00001966"/>
    </source>
</evidence>
<dbReference type="EMBL" id="CP003382">
    <property type="protein sequence ID" value="AFZ67958.1"/>
    <property type="molecule type" value="Genomic_DNA"/>
</dbReference>
<evidence type="ECO:0000256" key="6">
    <source>
        <dbReference type="ARBA" id="ARBA00022801"/>
    </source>
</evidence>
<dbReference type="PIRSF" id="PIRSF001435">
    <property type="entry name" value="Nth"/>
    <property type="match status" value="1"/>
</dbReference>
<gene>
    <name evidence="13" type="ordered locus">Deipe_2487</name>
</gene>
<proteinExistence type="inferred from homology"/>